<proteinExistence type="predicted"/>
<evidence type="ECO:0000256" key="1">
    <source>
        <dbReference type="ARBA" id="ARBA00022617"/>
    </source>
</evidence>
<organism evidence="7 8">
    <name type="scientific">Hyphomicrobium facile</name>
    <dbReference type="NCBI Taxonomy" id="51670"/>
    <lineage>
        <taxon>Bacteria</taxon>
        <taxon>Pseudomonadati</taxon>
        <taxon>Pseudomonadota</taxon>
        <taxon>Alphaproteobacteria</taxon>
        <taxon>Hyphomicrobiales</taxon>
        <taxon>Hyphomicrobiaceae</taxon>
        <taxon>Hyphomicrobium</taxon>
    </lineage>
</organism>
<dbReference type="PANTHER" id="PTHR35008:SF8">
    <property type="entry name" value="ALCOHOL DEHYDROGENASE CYTOCHROME C SUBUNIT"/>
    <property type="match status" value="1"/>
</dbReference>
<keyword evidence="5" id="KW-0732">Signal</keyword>
<dbReference type="PANTHER" id="PTHR35008">
    <property type="entry name" value="BLL4482 PROTEIN-RELATED"/>
    <property type="match status" value="1"/>
</dbReference>
<dbReference type="InterPro" id="IPR009056">
    <property type="entry name" value="Cyt_c-like_dom"/>
</dbReference>
<dbReference type="GO" id="GO:0009055">
    <property type="term" value="F:electron transfer activity"/>
    <property type="evidence" value="ECO:0007669"/>
    <property type="project" value="InterPro"/>
</dbReference>
<feature type="signal peptide" evidence="5">
    <location>
        <begin position="1"/>
        <end position="22"/>
    </location>
</feature>
<evidence type="ECO:0000313" key="8">
    <source>
        <dbReference type="Proteomes" id="UP000199423"/>
    </source>
</evidence>
<keyword evidence="2 4" id="KW-0479">Metal-binding</keyword>
<dbReference type="GO" id="GO:0020037">
    <property type="term" value="F:heme binding"/>
    <property type="evidence" value="ECO:0007669"/>
    <property type="project" value="InterPro"/>
</dbReference>
<accession>A0A1I7NQ41</accession>
<protein>
    <submittedName>
        <fullName evidence="7">Cytochrome c</fullName>
    </submittedName>
</protein>
<feature type="chain" id="PRO_5011740231" evidence="5">
    <location>
        <begin position="23"/>
        <end position="192"/>
    </location>
</feature>
<gene>
    <name evidence="7" type="ORF">SAMN04488557_2690</name>
</gene>
<dbReference type="PROSITE" id="PS51007">
    <property type="entry name" value="CYTC"/>
    <property type="match status" value="1"/>
</dbReference>
<dbReference type="InterPro" id="IPR036909">
    <property type="entry name" value="Cyt_c-like_dom_sf"/>
</dbReference>
<dbReference type="Pfam" id="PF00034">
    <property type="entry name" value="Cytochrom_C"/>
    <property type="match status" value="1"/>
</dbReference>
<evidence type="ECO:0000313" key="7">
    <source>
        <dbReference type="EMBL" id="SFV36708.1"/>
    </source>
</evidence>
<dbReference type="InterPro" id="IPR051459">
    <property type="entry name" value="Cytochrome_c-type_DH"/>
</dbReference>
<dbReference type="OrthoDB" id="9779283at2"/>
<dbReference type="SUPFAM" id="SSF46626">
    <property type="entry name" value="Cytochrome c"/>
    <property type="match status" value="1"/>
</dbReference>
<feature type="domain" description="Cytochrome c" evidence="6">
    <location>
        <begin position="56"/>
        <end position="146"/>
    </location>
</feature>
<reference evidence="8" key="1">
    <citation type="submission" date="2016-10" db="EMBL/GenBank/DDBJ databases">
        <authorList>
            <person name="Varghese N."/>
            <person name="Submissions S."/>
        </authorList>
    </citation>
    <scope>NUCLEOTIDE SEQUENCE [LARGE SCALE GENOMIC DNA]</scope>
    <source>
        <strain evidence="8">DSM 1565</strain>
    </source>
</reference>
<dbReference type="STRING" id="51670.SAMN04488557_2690"/>
<dbReference type="RefSeq" id="WP_092868274.1">
    <property type="nucleotide sequence ID" value="NZ_FPCH01000003.1"/>
</dbReference>
<dbReference type="EMBL" id="FPCH01000003">
    <property type="protein sequence ID" value="SFV36708.1"/>
    <property type="molecule type" value="Genomic_DNA"/>
</dbReference>
<sequence length="192" mass="20558">MSTFRGLCTAILFCLWPALSHAGNTDASVGTPVSSEELAKFFAIQPDGATLPPGQGTAAAGREIYAQRCAHCHGEHLEGIKEAGGPVLAGGRGSLATDRPLKSVESYWPHASTLFDYIWRTMPFDQPGSLTPDEVYALSAYILSVGKIIDDKQVLDAKTLRKVVMPNAKGFFDGSGPELDMYRINQSASPAK</sequence>
<dbReference type="Gene3D" id="1.10.760.10">
    <property type="entry name" value="Cytochrome c-like domain"/>
    <property type="match status" value="1"/>
</dbReference>
<evidence type="ECO:0000256" key="3">
    <source>
        <dbReference type="ARBA" id="ARBA00023004"/>
    </source>
</evidence>
<evidence type="ECO:0000256" key="4">
    <source>
        <dbReference type="PROSITE-ProRule" id="PRU00433"/>
    </source>
</evidence>
<name>A0A1I7NQ41_9HYPH</name>
<evidence type="ECO:0000256" key="2">
    <source>
        <dbReference type="ARBA" id="ARBA00022723"/>
    </source>
</evidence>
<keyword evidence="3 4" id="KW-0408">Iron</keyword>
<dbReference type="Proteomes" id="UP000199423">
    <property type="component" value="Unassembled WGS sequence"/>
</dbReference>
<evidence type="ECO:0000256" key="5">
    <source>
        <dbReference type="SAM" id="SignalP"/>
    </source>
</evidence>
<dbReference type="GO" id="GO:0046872">
    <property type="term" value="F:metal ion binding"/>
    <property type="evidence" value="ECO:0007669"/>
    <property type="project" value="UniProtKB-KW"/>
</dbReference>
<evidence type="ECO:0000259" key="6">
    <source>
        <dbReference type="PROSITE" id="PS51007"/>
    </source>
</evidence>
<dbReference type="AlphaFoldDB" id="A0A1I7NQ41"/>
<keyword evidence="1 4" id="KW-0349">Heme</keyword>
<keyword evidence="8" id="KW-1185">Reference proteome</keyword>